<protein>
    <submittedName>
        <fullName evidence="1">Uncharacterized protein</fullName>
    </submittedName>
</protein>
<accession>D7FMB8</accession>
<dbReference type="Proteomes" id="UP000002630">
    <property type="component" value="Unassembled WGS sequence"/>
</dbReference>
<name>D7FMB8_ECTSI</name>
<reference evidence="1 2" key="1">
    <citation type="journal article" date="2010" name="Nature">
        <title>The Ectocarpus genome and the independent evolution of multicellularity in brown algae.</title>
        <authorList>
            <person name="Cock J.M."/>
            <person name="Sterck L."/>
            <person name="Rouze P."/>
            <person name="Scornet D."/>
            <person name="Allen A.E."/>
            <person name="Amoutzias G."/>
            <person name="Anthouard V."/>
            <person name="Artiguenave F."/>
            <person name="Aury J.M."/>
            <person name="Badger J.H."/>
            <person name="Beszteri B."/>
            <person name="Billiau K."/>
            <person name="Bonnet E."/>
            <person name="Bothwell J.H."/>
            <person name="Bowler C."/>
            <person name="Boyen C."/>
            <person name="Brownlee C."/>
            <person name="Carrano C.J."/>
            <person name="Charrier B."/>
            <person name="Cho G.Y."/>
            <person name="Coelho S.M."/>
            <person name="Collen J."/>
            <person name="Corre E."/>
            <person name="Da Silva C."/>
            <person name="Delage L."/>
            <person name="Delaroque N."/>
            <person name="Dittami S.M."/>
            <person name="Doulbeau S."/>
            <person name="Elias M."/>
            <person name="Farnham G."/>
            <person name="Gachon C.M."/>
            <person name="Gschloessl B."/>
            <person name="Heesch S."/>
            <person name="Jabbari K."/>
            <person name="Jubin C."/>
            <person name="Kawai H."/>
            <person name="Kimura K."/>
            <person name="Kloareg B."/>
            <person name="Kupper F.C."/>
            <person name="Lang D."/>
            <person name="Le Bail A."/>
            <person name="Leblanc C."/>
            <person name="Lerouge P."/>
            <person name="Lohr M."/>
            <person name="Lopez P.J."/>
            <person name="Martens C."/>
            <person name="Maumus F."/>
            <person name="Michel G."/>
            <person name="Miranda-Saavedra D."/>
            <person name="Morales J."/>
            <person name="Moreau H."/>
            <person name="Motomura T."/>
            <person name="Nagasato C."/>
            <person name="Napoli C.A."/>
            <person name="Nelson D.R."/>
            <person name="Nyvall-Collen P."/>
            <person name="Peters A.F."/>
            <person name="Pommier C."/>
            <person name="Potin P."/>
            <person name="Poulain J."/>
            <person name="Quesneville H."/>
            <person name="Read B."/>
            <person name="Rensing S.A."/>
            <person name="Ritter A."/>
            <person name="Rousvoal S."/>
            <person name="Samanta M."/>
            <person name="Samson G."/>
            <person name="Schroeder D.C."/>
            <person name="Segurens B."/>
            <person name="Strittmatter M."/>
            <person name="Tonon T."/>
            <person name="Tregear J.W."/>
            <person name="Valentin K."/>
            <person name="von Dassow P."/>
            <person name="Yamagishi T."/>
            <person name="Van de Peer Y."/>
            <person name="Wincker P."/>
        </authorList>
    </citation>
    <scope>NUCLEOTIDE SEQUENCE [LARGE SCALE GENOMIC DNA]</scope>
    <source>
        <strain evidence="2">Ec32 / CCAP1310/4</strain>
    </source>
</reference>
<dbReference type="InParanoid" id="D7FMB8"/>
<evidence type="ECO:0000313" key="2">
    <source>
        <dbReference type="Proteomes" id="UP000002630"/>
    </source>
</evidence>
<evidence type="ECO:0000313" key="1">
    <source>
        <dbReference type="EMBL" id="CBJ29936.1"/>
    </source>
</evidence>
<proteinExistence type="predicted"/>
<gene>
    <name evidence="1" type="ORF">Esi_0166_0041</name>
</gene>
<keyword evidence="2" id="KW-1185">Reference proteome</keyword>
<sequence>MGSCESLETLTVGGCAQPIVQGDQPTAE</sequence>
<dbReference type="AlphaFoldDB" id="D7FMB8"/>
<dbReference type="EMBL" id="FN649760">
    <property type="protein sequence ID" value="CBJ29936.1"/>
    <property type="molecule type" value="Genomic_DNA"/>
</dbReference>
<organism evidence="1 2">
    <name type="scientific">Ectocarpus siliculosus</name>
    <name type="common">Brown alga</name>
    <name type="synonym">Conferva siliculosa</name>
    <dbReference type="NCBI Taxonomy" id="2880"/>
    <lineage>
        <taxon>Eukaryota</taxon>
        <taxon>Sar</taxon>
        <taxon>Stramenopiles</taxon>
        <taxon>Ochrophyta</taxon>
        <taxon>PX clade</taxon>
        <taxon>Phaeophyceae</taxon>
        <taxon>Ectocarpales</taxon>
        <taxon>Ectocarpaceae</taxon>
        <taxon>Ectocarpus</taxon>
    </lineage>
</organism>